<organism evidence="9 10">
    <name type="scientific">Virgibacillus sediminis</name>
    <dbReference type="NCBI Taxonomy" id="202260"/>
    <lineage>
        <taxon>Bacteria</taxon>
        <taxon>Bacillati</taxon>
        <taxon>Bacillota</taxon>
        <taxon>Bacilli</taxon>
        <taxon>Bacillales</taxon>
        <taxon>Bacillaceae</taxon>
        <taxon>Virgibacillus</taxon>
    </lineage>
</organism>
<comment type="caution">
    <text evidence="9">The sequence shown here is derived from an EMBL/GenBank/DDBJ whole genome shotgun (WGS) entry which is preliminary data.</text>
</comment>
<feature type="domain" description="Acyl-CoA dehydrogenase/oxidase N-terminal" evidence="8">
    <location>
        <begin position="7"/>
        <end position="117"/>
    </location>
</feature>
<evidence type="ECO:0000256" key="2">
    <source>
        <dbReference type="ARBA" id="ARBA00009347"/>
    </source>
</evidence>
<accession>A0ABV7A9P1</accession>
<dbReference type="InterPro" id="IPR037069">
    <property type="entry name" value="AcylCoA_DH/ox_N_sf"/>
</dbReference>
<evidence type="ECO:0000256" key="5">
    <source>
        <dbReference type="RuleBase" id="RU362125"/>
    </source>
</evidence>
<name>A0ABV7A9P1_9BACI</name>
<dbReference type="Gene3D" id="2.40.110.10">
    <property type="entry name" value="Butyryl-CoA Dehydrogenase, subunit A, domain 2"/>
    <property type="match status" value="1"/>
</dbReference>
<protein>
    <submittedName>
        <fullName evidence="9">Acyl-CoA dehydrogenase family protein</fullName>
        <ecNumber evidence="9">1.-.-.-</ecNumber>
    </submittedName>
</protein>
<dbReference type="EMBL" id="JBHRRZ010000038">
    <property type="protein sequence ID" value="MFC2949693.1"/>
    <property type="molecule type" value="Genomic_DNA"/>
</dbReference>
<evidence type="ECO:0000259" key="6">
    <source>
        <dbReference type="Pfam" id="PF00441"/>
    </source>
</evidence>
<dbReference type="SUPFAM" id="SSF56645">
    <property type="entry name" value="Acyl-CoA dehydrogenase NM domain-like"/>
    <property type="match status" value="1"/>
</dbReference>
<gene>
    <name evidence="9" type="ORF">ACFODW_15330</name>
</gene>
<evidence type="ECO:0000259" key="8">
    <source>
        <dbReference type="Pfam" id="PF02771"/>
    </source>
</evidence>
<feature type="domain" description="Acyl-CoA dehydrogenase/oxidase C-terminal" evidence="6">
    <location>
        <begin position="228"/>
        <end position="376"/>
    </location>
</feature>
<dbReference type="EC" id="1.-.-.-" evidence="9"/>
<dbReference type="PROSITE" id="PS00072">
    <property type="entry name" value="ACYL_COA_DH_1"/>
    <property type="match status" value="1"/>
</dbReference>
<keyword evidence="10" id="KW-1185">Reference proteome</keyword>
<evidence type="ECO:0000256" key="4">
    <source>
        <dbReference type="ARBA" id="ARBA00022827"/>
    </source>
</evidence>
<dbReference type="GO" id="GO:0016491">
    <property type="term" value="F:oxidoreductase activity"/>
    <property type="evidence" value="ECO:0007669"/>
    <property type="project" value="UniProtKB-KW"/>
</dbReference>
<evidence type="ECO:0000313" key="9">
    <source>
        <dbReference type="EMBL" id="MFC2949693.1"/>
    </source>
</evidence>
<comment type="similarity">
    <text evidence="2 5">Belongs to the acyl-CoA dehydrogenase family.</text>
</comment>
<dbReference type="Pfam" id="PF00441">
    <property type="entry name" value="Acyl-CoA_dh_1"/>
    <property type="match status" value="1"/>
</dbReference>
<dbReference type="PANTHER" id="PTHR43884:SF37">
    <property type="entry name" value="ACYL-COA DEHYDROGENASE"/>
    <property type="match status" value="1"/>
</dbReference>
<keyword evidence="4 5" id="KW-0274">FAD</keyword>
<dbReference type="InterPro" id="IPR009075">
    <property type="entry name" value="AcylCo_DH/oxidase_C"/>
</dbReference>
<dbReference type="Gene3D" id="1.20.140.10">
    <property type="entry name" value="Butyryl-CoA Dehydrogenase, subunit A, domain 3"/>
    <property type="match status" value="1"/>
</dbReference>
<dbReference type="RefSeq" id="WP_390307664.1">
    <property type="nucleotide sequence ID" value="NZ_JBHRRZ010000038.1"/>
</dbReference>
<feature type="domain" description="Acyl-CoA oxidase/dehydrogenase middle" evidence="7">
    <location>
        <begin position="123"/>
        <end position="214"/>
    </location>
</feature>
<comment type="cofactor">
    <cofactor evidence="1 5">
        <name>FAD</name>
        <dbReference type="ChEBI" id="CHEBI:57692"/>
    </cofactor>
</comment>
<sequence>MVDFSFTEEQDYFRKMLKGFAKEELLPNYTKWDREGITPKHLWRKLGELGVNGLRIPVEYGGSGADCVTTGIAAEEIGRGDFNLTYAVMLNGLIGEIITNHADEHLKKEWLPEIASGNKILGIAITEPEAGTDAGGIRSTAVRDGDSYVLNGEKSGISVAVSADAFIVFAKTEPRKGNRGISAFIVPSDLPGVEGKGYEDMGNIPIGRGSVYLNEVKVPADHLIGLEDKGFSQVMNGFDLSRLLIGLQCAGAALQSLDETIEHVKNRRSFGKPLATYQGVSFPLVTHYTKLDMLKWQAYRGLWLRDQGMEHSKESASVKWLGPLYSQEAIHECLLLNGHYAYTKEMPLEQRLRDVIGLEIGDGTAQANQMVIAKHLIGKEYRSYEPQVPAKSTNGQNYEGGYQYGID</sequence>
<dbReference type="Gene3D" id="1.10.540.10">
    <property type="entry name" value="Acyl-CoA dehydrogenase/oxidase, N-terminal domain"/>
    <property type="match status" value="1"/>
</dbReference>
<keyword evidence="3 5" id="KW-0285">Flavoprotein</keyword>
<dbReference type="Pfam" id="PF02771">
    <property type="entry name" value="Acyl-CoA_dh_N"/>
    <property type="match status" value="1"/>
</dbReference>
<dbReference type="InterPro" id="IPR013786">
    <property type="entry name" value="AcylCoA_DH/ox_N"/>
</dbReference>
<dbReference type="PANTHER" id="PTHR43884">
    <property type="entry name" value="ACYL-COA DEHYDROGENASE"/>
    <property type="match status" value="1"/>
</dbReference>
<proteinExistence type="inferred from homology"/>
<dbReference type="Proteomes" id="UP001595387">
    <property type="component" value="Unassembled WGS sequence"/>
</dbReference>
<evidence type="ECO:0000313" key="10">
    <source>
        <dbReference type="Proteomes" id="UP001595387"/>
    </source>
</evidence>
<dbReference type="InterPro" id="IPR036250">
    <property type="entry name" value="AcylCo_DH-like_C"/>
</dbReference>
<evidence type="ECO:0000256" key="3">
    <source>
        <dbReference type="ARBA" id="ARBA00022630"/>
    </source>
</evidence>
<dbReference type="InterPro" id="IPR006091">
    <property type="entry name" value="Acyl-CoA_Oxase/DH_mid-dom"/>
</dbReference>
<dbReference type="InterPro" id="IPR009100">
    <property type="entry name" value="AcylCoA_DH/oxidase_NM_dom_sf"/>
</dbReference>
<dbReference type="Pfam" id="PF02770">
    <property type="entry name" value="Acyl-CoA_dh_M"/>
    <property type="match status" value="1"/>
</dbReference>
<evidence type="ECO:0000259" key="7">
    <source>
        <dbReference type="Pfam" id="PF02770"/>
    </source>
</evidence>
<dbReference type="InterPro" id="IPR046373">
    <property type="entry name" value="Acyl-CoA_Oxase/DH_mid-dom_sf"/>
</dbReference>
<dbReference type="InterPro" id="IPR006089">
    <property type="entry name" value="Acyl-CoA_DH_CS"/>
</dbReference>
<keyword evidence="5 9" id="KW-0560">Oxidoreductase</keyword>
<evidence type="ECO:0000256" key="1">
    <source>
        <dbReference type="ARBA" id="ARBA00001974"/>
    </source>
</evidence>
<dbReference type="SUPFAM" id="SSF47203">
    <property type="entry name" value="Acyl-CoA dehydrogenase C-terminal domain-like"/>
    <property type="match status" value="1"/>
</dbReference>
<reference evidence="10" key="1">
    <citation type="journal article" date="2019" name="Int. J. Syst. Evol. Microbiol.">
        <title>The Global Catalogue of Microorganisms (GCM) 10K type strain sequencing project: providing services to taxonomists for standard genome sequencing and annotation.</title>
        <authorList>
            <consortium name="The Broad Institute Genomics Platform"/>
            <consortium name="The Broad Institute Genome Sequencing Center for Infectious Disease"/>
            <person name="Wu L."/>
            <person name="Ma J."/>
        </authorList>
    </citation>
    <scope>NUCLEOTIDE SEQUENCE [LARGE SCALE GENOMIC DNA]</scope>
    <source>
        <strain evidence="10">KCTC 13193</strain>
    </source>
</reference>